<dbReference type="Gene3D" id="3.40.50.150">
    <property type="entry name" value="Vaccinia Virus protein VP39"/>
    <property type="match status" value="1"/>
</dbReference>
<dbReference type="GO" id="GO:0005829">
    <property type="term" value="C:cytosol"/>
    <property type="evidence" value="ECO:0007669"/>
    <property type="project" value="TreeGrafter"/>
</dbReference>
<dbReference type="Proteomes" id="UP000195897">
    <property type="component" value="Unassembled WGS sequence"/>
</dbReference>
<accession>A0A1Y4L9J0</accession>
<feature type="binding site" evidence="6">
    <location>
        <position position="79"/>
    </location>
    <ligand>
        <name>S-adenosyl-L-methionine</name>
        <dbReference type="ChEBI" id="CHEBI:59789"/>
    </ligand>
</feature>
<sequence>MTAHELLTSGLEQLGQHDPQAVDKLLAFSDLLLEKNKVMNLTAVTDPLEVVTRHFLDCAPLACYAAGKTVIDVGCGAGFPGIPVAILSDAKVTLLDSLGKRIKFLQEVIDELGLTGTQAVHARAEEFDHREEFDLATSRAVARLNVLAELSLPLVKVGGYFIAMKAVGSDEEIEEAKNAITILGGRLERVIDYTVPMSDGRKSRLVIVKKIKSTPAKYPRRFQKISAAPL</sequence>
<organism evidence="7 10">
    <name type="scientific">Butyricicoccus pullicaecorum</name>
    <dbReference type="NCBI Taxonomy" id="501571"/>
    <lineage>
        <taxon>Bacteria</taxon>
        <taxon>Bacillati</taxon>
        <taxon>Bacillota</taxon>
        <taxon>Clostridia</taxon>
        <taxon>Eubacteriales</taxon>
        <taxon>Butyricicoccaceae</taxon>
        <taxon>Butyricicoccus</taxon>
    </lineage>
</organism>
<dbReference type="SUPFAM" id="SSF53335">
    <property type="entry name" value="S-adenosyl-L-methionine-dependent methyltransferases"/>
    <property type="match status" value="1"/>
</dbReference>
<dbReference type="InterPro" id="IPR029063">
    <property type="entry name" value="SAM-dependent_MTases_sf"/>
</dbReference>
<dbReference type="NCBIfam" id="TIGR00138">
    <property type="entry name" value="rsmG_gidB"/>
    <property type="match status" value="1"/>
</dbReference>
<keyword evidence="2 6" id="KW-0698">rRNA processing</keyword>
<feature type="binding site" evidence="6">
    <location>
        <position position="74"/>
    </location>
    <ligand>
        <name>S-adenosyl-L-methionine</name>
        <dbReference type="ChEBI" id="CHEBI:59789"/>
    </ligand>
</feature>
<dbReference type="STRING" id="501571.GCA_900143195_01650"/>
<comment type="similarity">
    <text evidence="6">Belongs to the methyltransferase superfamily. RNA methyltransferase RsmG family.</text>
</comment>
<protein>
    <recommendedName>
        <fullName evidence="6">Ribosomal RNA small subunit methyltransferase G</fullName>
        <ecNumber evidence="6">2.1.1.-</ecNumber>
    </recommendedName>
    <alternativeName>
        <fullName evidence="6">16S rRNA 7-methylguanosine methyltransferase</fullName>
        <shortName evidence="6">16S rRNA m7G methyltransferase</shortName>
    </alternativeName>
</protein>
<evidence type="ECO:0000256" key="2">
    <source>
        <dbReference type="ARBA" id="ARBA00022552"/>
    </source>
</evidence>
<comment type="caution">
    <text evidence="6">Lacks conserved residue(s) required for the propagation of feature annotation.</text>
</comment>
<evidence type="ECO:0000256" key="5">
    <source>
        <dbReference type="ARBA" id="ARBA00022691"/>
    </source>
</evidence>
<proteinExistence type="inferred from homology"/>
<comment type="subcellular location">
    <subcellularLocation>
        <location evidence="6">Cytoplasm</location>
    </subcellularLocation>
</comment>
<dbReference type="PANTHER" id="PTHR31760">
    <property type="entry name" value="S-ADENOSYL-L-METHIONINE-DEPENDENT METHYLTRANSFERASES SUPERFAMILY PROTEIN"/>
    <property type="match status" value="1"/>
</dbReference>
<keyword evidence="4 6" id="KW-0808">Transferase</keyword>
<evidence type="ECO:0000313" key="7">
    <source>
        <dbReference type="EMBL" id="OUP53383.1"/>
    </source>
</evidence>
<dbReference type="PANTHER" id="PTHR31760:SF0">
    <property type="entry name" value="S-ADENOSYL-L-METHIONINE-DEPENDENT METHYLTRANSFERASES SUPERFAMILY PROTEIN"/>
    <property type="match status" value="1"/>
</dbReference>
<dbReference type="GO" id="GO:0070043">
    <property type="term" value="F:rRNA (guanine-N7-)-methyltransferase activity"/>
    <property type="evidence" value="ECO:0007669"/>
    <property type="project" value="UniProtKB-UniRule"/>
</dbReference>
<evidence type="ECO:0000256" key="4">
    <source>
        <dbReference type="ARBA" id="ARBA00022679"/>
    </source>
</evidence>
<dbReference type="Proteomes" id="UP000195326">
    <property type="component" value="Unassembled WGS sequence"/>
</dbReference>
<evidence type="ECO:0000256" key="3">
    <source>
        <dbReference type="ARBA" id="ARBA00022603"/>
    </source>
</evidence>
<dbReference type="CDD" id="cd02440">
    <property type="entry name" value="AdoMet_MTases"/>
    <property type="match status" value="1"/>
</dbReference>
<dbReference type="Pfam" id="PF02527">
    <property type="entry name" value="GidB"/>
    <property type="match status" value="1"/>
</dbReference>
<feature type="binding site" evidence="6">
    <location>
        <position position="139"/>
    </location>
    <ligand>
        <name>S-adenosyl-L-methionine</name>
        <dbReference type="ChEBI" id="CHEBI:59789"/>
    </ligand>
</feature>
<dbReference type="InterPro" id="IPR003682">
    <property type="entry name" value="rRNA_ssu_MeTfrase_G"/>
</dbReference>
<dbReference type="EMBL" id="NFKL01000004">
    <property type="protein sequence ID" value="OUP59977.1"/>
    <property type="molecule type" value="Genomic_DNA"/>
</dbReference>
<comment type="caution">
    <text evidence="7">The sequence shown here is derived from an EMBL/GenBank/DDBJ whole genome shotgun (WGS) entry which is preliminary data.</text>
</comment>
<name>A0A1Y4L9J0_9FIRM</name>
<keyword evidence="5 6" id="KW-0949">S-adenosyl-L-methionine</keyword>
<dbReference type="FunFam" id="3.40.50.150:FF:000041">
    <property type="entry name" value="Ribosomal RNA small subunit methyltransferase G"/>
    <property type="match status" value="1"/>
</dbReference>
<dbReference type="HAMAP" id="MF_00074">
    <property type="entry name" value="16SrRNA_methyltr_G"/>
    <property type="match status" value="1"/>
</dbReference>
<reference evidence="7" key="2">
    <citation type="journal article" date="2018" name="BMC Genomics">
        <title>Whole genome sequencing and function prediction of 133 gut anaerobes isolated from chicken caecum in pure cultures.</title>
        <authorList>
            <person name="Medvecky M."/>
            <person name="Cejkova D."/>
            <person name="Polansky O."/>
            <person name="Karasova D."/>
            <person name="Kubasova T."/>
            <person name="Cizek A."/>
            <person name="Rychlik I."/>
        </authorList>
    </citation>
    <scope>NUCLEOTIDE SEQUENCE</scope>
    <source>
        <strain evidence="8">An179</strain>
        <strain evidence="7">An180</strain>
    </source>
</reference>
<evidence type="ECO:0000256" key="1">
    <source>
        <dbReference type="ARBA" id="ARBA00022490"/>
    </source>
</evidence>
<dbReference type="EMBL" id="NFKK01000004">
    <property type="protein sequence ID" value="OUP53383.1"/>
    <property type="molecule type" value="Genomic_DNA"/>
</dbReference>
<dbReference type="EC" id="2.1.1.-" evidence="6"/>
<comment type="function">
    <text evidence="6">Specifically methylates the N7 position of a guanine in 16S rRNA.</text>
</comment>
<evidence type="ECO:0000313" key="9">
    <source>
        <dbReference type="Proteomes" id="UP000195326"/>
    </source>
</evidence>
<dbReference type="AlphaFoldDB" id="A0A1Y4L9J0"/>
<evidence type="ECO:0000256" key="6">
    <source>
        <dbReference type="HAMAP-Rule" id="MF_00074"/>
    </source>
</evidence>
<reference evidence="9 10" key="1">
    <citation type="submission" date="2017-04" db="EMBL/GenBank/DDBJ databases">
        <title>Function of individual gut microbiota members based on whole genome sequencing of pure cultures obtained from chicken caecum.</title>
        <authorList>
            <person name="Medvecky M."/>
            <person name="Cejkova D."/>
            <person name="Polansky O."/>
            <person name="Karasova D."/>
            <person name="Kubasova T."/>
            <person name="Cizek A."/>
            <person name="Rychlik I."/>
        </authorList>
    </citation>
    <scope>NUCLEOTIDE SEQUENCE [LARGE SCALE GENOMIC DNA]</scope>
    <source>
        <strain evidence="9">An179</strain>
        <strain evidence="10">An180</strain>
    </source>
</reference>
<evidence type="ECO:0000313" key="10">
    <source>
        <dbReference type="Proteomes" id="UP000195897"/>
    </source>
</evidence>
<evidence type="ECO:0000313" key="8">
    <source>
        <dbReference type="EMBL" id="OUP59977.1"/>
    </source>
</evidence>
<keyword evidence="3 6" id="KW-0489">Methyltransferase</keyword>
<keyword evidence="1 6" id="KW-0963">Cytoplasm</keyword>
<dbReference type="PIRSF" id="PIRSF003078">
    <property type="entry name" value="GidB"/>
    <property type="match status" value="1"/>
</dbReference>
<gene>
    <name evidence="6" type="primary">rsmG</name>
    <name evidence="8" type="ORF">B5F15_03955</name>
    <name evidence="7" type="ORF">B5F17_05090</name>
</gene>
<feature type="binding site" evidence="6">
    <location>
        <begin position="124"/>
        <end position="125"/>
    </location>
    <ligand>
        <name>S-adenosyl-L-methionine</name>
        <dbReference type="ChEBI" id="CHEBI:59789"/>
    </ligand>
</feature>
<dbReference type="RefSeq" id="WP_087371508.1">
    <property type="nucleotide sequence ID" value="NZ_NFKK01000004.1"/>
</dbReference>